<evidence type="ECO:0000313" key="3">
    <source>
        <dbReference type="Proteomes" id="UP000606600"/>
    </source>
</evidence>
<dbReference type="RefSeq" id="WP_191190020.1">
    <property type="nucleotide sequence ID" value="NZ_JACWMY010000008.1"/>
</dbReference>
<evidence type="ECO:0000313" key="2">
    <source>
        <dbReference type="EMBL" id="MBD1365359.1"/>
    </source>
</evidence>
<evidence type="ECO:0008006" key="4">
    <source>
        <dbReference type="Google" id="ProtNLM"/>
    </source>
</evidence>
<accession>A0ABR7WVC8</accession>
<dbReference type="EMBL" id="JACWMY010000008">
    <property type="protein sequence ID" value="MBD1365359.1"/>
    <property type="molecule type" value="Genomic_DNA"/>
</dbReference>
<proteinExistence type="predicted"/>
<evidence type="ECO:0000256" key="1">
    <source>
        <dbReference type="SAM" id="Coils"/>
    </source>
</evidence>
<name>A0ABR7WVC8_9SPHI</name>
<comment type="caution">
    <text evidence="2">The sequence shown here is derived from an EMBL/GenBank/DDBJ whole genome shotgun (WGS) entry which is preliminary data.</text>
</comment>
<keyword evidence="3" id="KW-1185">Reference proteome</keyword>
<dbReference type="Proteomes" id="UP000606600">
    <property type="component" value="Unassembled WGS sequence"/>
</dbReference>
<keyword evidence="1" id="KW-0175">Coiled coil</keyword>
<reference evidence="2 3" key="1">
    <citation type="submission" date="2020-09" db="EMBL/GenBank/DDBJ databases">
        <title>Novel species of Mucilaginibacter isolated from a glacier on the Tibetan Plateau.</title>
        <authorList>
            <person name="Liu Q."/>
            <person name="Xin Y.-H."/>
        </authorList>
    </citation>
    <scope>NUCLEOTIDE SEQUENCE [LARGE SCALE GENOMIC DNA]</scope>
    <source>
        <strain evidence="2 3">ZT4R22</strain>
    </source>
</reference>
<feature type="coiled-coil region" evidence="1">
    <location>
        <begin position="1064"/>
        <end position="1091"/>
    </location>
</feature>
<sequence length="1367" mass="158704">MQNFDDARKLGEKLFFYKPYPRKSAYNDSANRQNLWGAAYFFAAVLERTFPAEGRIVTREKINDLRDSFQQETGQQVDLEDLFKKGWLRSVFGQVSTPKAIWFGPDKLDELKLFKNEIVFLDGMSNADRVKHKTFDQLHELAIEYGKLNGTVPDLAKVKNKYFKVNENGTLEYYNTRQAIYTLENLSAFEFISAFHEFTKNDDLLIAAADLSIIYGQHCVMFTGTPPLEQLIANKVFQEYEADSTYSVHFDYNEEDINVNVIREAAVIFWERLLENNAFVDDFDRLNYWYYRMVFRSDNSSLCAKMPDNAKRRFLAAALLAVTTESDLDNHKAEYDKLRLDSHHAYREQIIPEYYDHQELSAIPEDFYEVYELLTGLANDHGDELLIEQGCRHAITYLLTELIANDQAFKFEHTFQLLRSAGDKIYAFWYSCFLLYYWHPEILPFLIINEKTAALGFRLLFKMNVANAVGTDIGHIKSKIIEEGFELLLKVLSGDNKISNDRKAKILFQCFALSTRKKFIAISNKRGYQNHEQADQPTLSETLRKRFTSEELPGIVYSRSLKFKKLFYPEVLDKLFKQIVAMQPESYGNGLIGLFHEQLDLMAWLIELSRKRDSEGEKVVDEEEVLSYLQGFINSYLEAINCKEVQKIYFEEGRKLKPALPSWMGNGDKDEFIYWGKLFLLMEQNFLFDEFLSPEELKFSKAASEYDDGNMLAGKKLRNHIFILIKGFVEIYSHQGTNVIVGLPVASVLSKLENKLTTLTTSYCIADPTRSRYNIFNEILERWTFGARSEELLPLIGGTINKFSKENRRGIIRELTKSDHLIRSLKMIEFIISEDEKKELLNIVLNEQNIQQVMDELSYADKQFVIQSLTYSPEFIKQAEAALKKSEDPNERRRISHQKFENEVFHFRANLLIAYHYKDLQRIRDLEWLDKEMSYGREFSSTQEKEFYEGLIYLDSKEPPKAYHIFNKLLSHAHTDKPVFALNRFASHLAWAGITENKQQQLQIYASALDEWNSYQQQVSNGDNLAYISEKISINKLEAFEALTMDEDFDNLYHELDNGIHLKQNFLEIRIKNLMRRKMQAQAEMLLQEAKNTHALSSGGFPAFITELEQLTITPETISYLTEQHNRIITLPPEKLVQVITGNGLVVQTVAEFILNELLEACSEMLFKVNALSNVHYEDKYSDLLMLILNSRLQHFHWSIETLRGGYSDKKEDEPGSTIDGTKPEANVGEIDFGFYSAKHELLAICEALILEGKNTTEVQKHNLKVFNYDPSRKLYFIVNYFLGEAESFDTTWASYIDIVQDFIEFQSGYELIGKAIQPEHNKTNASVKMAITEHASSTRLYHIFININYKLNLKKKLVRNKKGLDV</sequence>
<protein>
    <recommendedName>
        <fullName evidence="4">Cyclic nucleotide-binding domain-containing protein</fullName>
    </recommendedName>
</protein>
<organism evidence="2 3">
    <name type="scientific">Mucilaginibacter pankratovii</name>
    <dbReference type="NCBI Taxonomy" id="2772110"/>
    <lineage>
        <taxon>Bacteria</taxon>
        <taxon>Pseudomonadati</taxon>
        <taxon>Bacteroidota</taxon>
        <taxon>Sphingobacteriia</taxon>
        <taxon>Sphingobacteriales</taxon>
        <taxon>Sphingobacteriaceae</taxon>
        <taxon>Mucilaginibacter</taxon>
    </lineage>
</organism>
<gene>
    <name evidence="2" type="ORF">IDJ77_16210</name>
</gene>